<sequence>MEILLYIIAMFGGSYQYDPQFFWSLMAFLVLAALAILWGIARVGKGLDRSKN</sequence>
<accession>A0A024EL92</accession>
<dbReference type="HOGENOM" id="CLU_3083749_0_0_6"/>
<keyword evidence="2" id="KW-0614">Plasmid</keyword>
<dbReference type="Proteomes" id="UP000026913">
    <property type="component" value="Plasmid unnamed"/>
</dbReference>
<dbReference type="KEGG" id="pman:OU5_P0407"/>
<dbReference type="EMBL" id="CP005961">
    <property type="protein sequence ID" value="AHZ73659.1"/>
    <property type="molecule type" value="Genomic_DNA"/>
</dbReference>
<proteinExistence type="predicted"/>
<evidence type="ECO:0000313" key="3">
    <source>
        <dbReference type="Proteomes" id="UP000026913"/>
    </source>
</evidence>
<keyword evidence="1" id="KW-0472">Membrane</keyword>
<dbReference type="AlphaFoldDB" id="A0A024EL92"/>
<reference evidence="2 3" key="1">
    <citation type="journal article" date="2012" name="J. Bacteriol.">
        <title>Genome sequence of cold-adapted Pseudomonas mandelii strain JR-1.</title>
        <authorList>
            <person name="Jang S.H."/>
            <person name="Kim J."/>
            <person name="Kim J."/>
            <person name="Hong S."/>
            <person name="Lee C."/>
        </authorList>
    </citation>
    <scope>NUCLEOTIDE SEQUENCE [LARGE SCALE GENOMIC DNA]</scope>
    <source>
        <strain evidence="2 3">JR-1</strain>
        <plasmid evidence="3">Plasmid</plasmid>
    </source>
</reference>
<dbReference type="RefSeq" id="WP_158004329.1">
    <property type="nucleotide sequence ID" value="NZ_CP005961.1"/>
</dbReference>
<evidence type="ECO:0000313" key="2">
    <source>
        <dbReference type="EMBL" id="AHZ73659.1"/>
    </source>
</evidence>
<name>A0A024EL92_9PSED</name>
<evidence type="ECO:0000256" key="1">
    <source>
        <dbReference type="SAM" id="Phobius"/>
    </source>
</evidence>
<organism evidence="2 3">
    <name type="scientific">Pseudomonas mandelii JR-1</name>
    <dbReference type="NCBI Taxonomy" id="1147786"/>
    <lineage>
        <taxon>Bacteria</taxon>
        <taxon>Pseudomonadati</taxon>
        <taxon>Pseudomonadota</taxon>
        <taxon>Gammaproteobacteria</taxon>
        <taxon>Pseudomonadales</taxon>
        <taxon>Pseudomonadaceae</taxon>
        <taxon>Pseudomonas</taxon>
    </lineage>
</organism>
<keyword evidence="1" id="KW-1133">Transmembrane helix</keyword>
<gene>
    <name evidence="2" type="ORF">OU5_P0407</name>
</gene>
<geneLocation type="plasmid" evidence="3"/>
<protein>
    <submittedName>
        <fullName evidence="2">Uncharacterized protein</fullName>
    </submittedName>
</protein>
<keyword evidence="1" id="KW-0812">Transmembrane</keyword>
<feature type="transmembrane region" description="Helical" evidence="1">
    <location>
        <begin position="20"/>
        <end position="41"/>
    </location>
</feature>
<dbReference type="OrthoDB" id="9863107at2"/>